<dbReference type="Proteomes" id="UP000612808">
    <property type="component" value="Unassembled WGS sequence"/>
</dbReference>
<dbReference type="Gene3D" id="1.10.10.10">
    <property type="entry name" value="Winged helix-like DNA-binding domain superfamily/Winged helix DNA-binding domain"/>
    <property type="match status" value="1"/>
</dbReference>
<proteinExistence type="predicted"/>
<name>A0A8J3JCR8_9ACTN</name>
<dbReference type="Pfam" id="PF12802">
    <property type="entry name" value="MarR_2"/>
    <property type="match status" value="1"/>
</dbReference>
<dbReference type="PRINTS" id="PR00598">
    <property type="entry name" value="HTHMARR"/>
</dbReference>
<dbReference type="GO" id="GO:0003700">
    <property type="term" value="F:DNA-binding transcription factor activity"/>
    <property type="evidence" value="ECO:0007669"/>
    <property type="project" value="InterPro"/>
</dbReference>
<sequence length="152" mass="16106">MRDMSDVKGAALFTTTAFRLGTVGAVVSDRFAARIADHDVKPKHVGLLAALTTAPAASQLDLARLMGIAPSLVVRLADHLEDLGAVERVRDPGDRRRQALRLTDRGRDLLATCADISRSLDRDLLAGLSAADRAALRTALATVADNLDLPTG</sequence>
<dbReference type="PROSITE" id="PS50995">
    <property type="entry name" value="HTH_MARR_2"/>
    <property type="match status" value="1"/>
</dbReference>
<dbReference type="EMBL" id="BOMB01000025">
    <property type="protein sequence ID" value="GID13603.1"/>
    <property type="molecule type" value="Genomic_DNA"/>
</dbReference>
<accession>A0A8J3JCR8</accession>
<evidence type="ECO:0000259" key="1">
    <source>
        <dbReference type="PROSITE" id="PS50995"/>
    </source>
</evidence>
<dbReference type="InterPro" id="IPR036388">
    <property type="entry name" value="WH-like_DNA-bd_sf"/>
</dbReference>
<dbReference type="AlphaFoldDB" id="A0A8J3JCR8"/>
<dbReference type="InterPro" id="IPR036390">
    <property type="entry name" value="WH_DNA-bd_sf"/>
</dbReference>
<protein>
    <recommendedName>
        <fullName evidence="1">HTH marR-type domain-containing protein</fullName>
    </recommendedName>
</protein>
<dbReference type="PANTHER" id="PTHR33164">
    <property type="entry name" value="TRANSCRIPTIONAL REGULATOR, MARR FAMILY"/>
    <property type="match status" value="1"/>
</dbReference>
<evidence type="ECO:0000313" key="2">
    <source>
        <dbReference type="EMBL" id="GID13603.1"/>
    </source>
</evidence>
<organism evidence="2 3">
    <name type="scientific">Actinocatenispora rupis</name>
    <dbReference type="NCBI Taxonomy" id="519421"/>
    <lineage>
        <taxon>Bacteria</taxon>
        <taxon>Bacillati</taxon>
        <taxon>Actinomycetota</taxon>
        <taxon>Actinomycetes</taxon>
        <taxon>Micromonosporales</taxon>
        <taxon>Micromonosporaceae</taxon>
        <taxon>Actinocatenispora</taxon>
    </lineage>
</organism>
<dbReference type="SUPFAM" id="SSF46785">
    <property type="entry name" value="Winged helix' DNA-binding domain"/>
    <property type="match status" value="1"/>
</dbReference>
<dbReference type="GO" id="GO:0006950">
    <property type="term" value="P:response to stress"/>
    <property type="evidence" value="ECO:0007669"/>
    <property type="project" value="TreeGrafter"/>
</dbReference>
<evidence type="ECO:0000313" key="3">
    <source>
        <dbReference type="Proteomes" id="UP000612808"/>
    </source>
</evidence>
<dbReference type="InterPro" id="IPR000835">
    <property type="entry name" value="HTH_MarR-typ"/>
</dbReference>
<dbReference type="SMART" id="SM00347">
    <property type="entry name" value="HTH_MARR"/>
    <property type="match status" value="1"/>
</dbReference>
<gene>
    <name evidence="2" type="ORF">Aru02nite_44920</name>
</gene>
<feature type="domain" description="HTH marR-type" evidence="1">
    <location>
        <begin position="1"/>
        <end position="145"/>
    </location>
</feature>
<reference evidence="2" key="1">
    <citation type="submission" date="2021-01" db="EMBL/GenBank/DDBJ databases">
        <title>Whole genome shotgun sequence of Actinocatenispora rupis NBRC 107355.</title>
        <authorList>
            <person name="Komaki H."/>
            <person name="Tamura T."/>
        </authorList>
    </citation>
    <scope>NUCLEOTIDE SEQUENCE</scope>
    <source>
        <strain evidence="2">NBRC 107355</strain>
    </source>
</reference>
<dbReference type="InterPro" id="IPR039422">
    <property type="entry name" value="MarR/SlyA-like"/>
</dbReference>
<keyword evidence="3" id="KW-1185">Reference proteome</keyword>
<comment type="caution">
    <text evidence="2">The sequence shown here is derived from an EMBL/GenBank/DDBJ whole genome shotgun (WGS) entry which is preliminary data.</text>
</comment>
<dbReference type="PANTHER" id="PTHR33164:SF43">
    <property type="entry name" value="HTH-TYPE TRANSCRIPTIONAL REPRESSOR YETL"/>
    <property type="match status" value="1"/>
</dbReference>